<dbReference type="RefSeq" id="WP_023269009.1">
    <property type="nucleotide sequence ID" value="NZ_BSOL01000028.1"/>
</dbReference>
<name>A0A8A7QRD0_9GAMM</name>
<sequence length="48" mass="5234">MRFTESVDITPKGGAEMKYEIGVTFFTALSSAFAADDCCYASQLDMTI</sequence>
<accession>A0A8A7QRD0</accession>
<dbReference type="AlphaFoldDB" id="A0A8A7QRD0"/>
<protein>
    <submittedName>
        <fullName evidence="1">Uncharacterized protein</fullName>
    </submittedName>
</protein>
<gene>
    <name evidence="1" type="ORF">D0436_24025</name>
</gene>
<reference evidence="1 2" key="1">
    <citation type="journal article" date="2019" name="Ecotoxicol. Environ. Saf.">
        <title>Microbial characterization of heavy metal resistant bacterial strains isolated from an electroplating wastewater treatment plant.</title>
        <authorList>
            <person name="Cai X."/>
            <person name="Zheng X."/>
            <person name="Zhang D."/>
            <person name="Iqbal W."/>
            <person name="Liu C."/>
            <person name="Yang B."/>
            <person name="Zhao X."/>
            <person name="Lu X."/>
            <person name="Mao Y."/>
        </authorList>
    </citation>
    <scope>NUCLEOTIDE SEQUENCE [LARGE SCALE GENOMIC DNA]</scope>
    <source>
        <strain evidence="1 2">Ni1-3</strain>
    </source>
</reference>
<organism evidence="1 2">
    <name type="scientific">Shewanella decolorationis</name>
    <dbReference type="NCBI Taxonomy" id="256839"/>
    <lineage>
        <taxon>Bacteria</taxon>
        <taxon>Pseudomonadati</taxon>
        <taxon>Pseudomonadota</taxon>
        <taxon>Gammaproteobacteria</taxon>
        <taxon>Alteromonadales</taxon>
        <taxon>Shewanellaceae</taxon>
        <taxon>Shewanella</taxon>
    </lineage>
</organism>
<proteinExistence type="predicted"/>
<dbReference type="EMBL" id="CP031775">
    <property type="protein sequence ID" value="QTM65126.2"/>
    <property type="molecule type" value="Genomic_DNA"/>
</dbReference>
<evidence type="ECO:0000313" key="1">
    <source>
        <dbReference type="EMBL" id="QTM65126.2"/>
    </source>
</evidence>
<dbReference type="Proteomes" id="UP000321124">
    <property type="component" value="Chromosome"/>
</dbReference>
<dbReference type="KEGG" id="sdeo:D0436_24025"/>
<evidence type="ECO:0000313" key="2">
    <source>
        <dbReference type="Proteomes" id="UP000321124"/>
    </source>
</evidence>